<accession>A0AB39CE14</accession>
<proteinExistence type="predicted"/>
<organism evidence="1">
    <name type="scientific">Pseudomonas phage HRDY3</name>
    <dbReference type="NCBI Taxonomy" id="3236930"/>
    <lineage>
        <taxon>Viruses</taxon>
    </lineage>
</organism>
<name>A0AB39CE14_9VIRU</name>
<evidence type="ECO:0000313" key="1">
    <source>
        <dbReference type="EMBL" id="XDJ15114.1"/>
    </source>
</evidence>
<reference evidence="1" key="1">
    <citation type="submission" date="2024-07" db="EMBL/GenBank/DDBJ databases">
        <authorList>
            <person name="Bringhurst R.M."/>
            <person name="Homer T.E."/>
        </authorList>
    </citation>
    <scope>NUCLEOTIDE SEQUENCE</scope>
</reference>
<sequence length="84" mass="9812">MIQFPRHECSLTLQHNAHKDYYQSLADYIEENDWFDWVSADAKRRALEANEIWTLQWYPDTPVGSHAVAAPTLQELMDFVNGNT</sequence>
<dbReference type="EMBL" id="PQ015379">
    <property type="protein sequence ID" value="XDJ15114.1"/>
    <property type="molecule type" value="Genomic_DNA"/>
</dbReference>
<protein>
    <submittedName>
        <fullName evidence="1">Uncharacterized protein</fullName>
    </submittedName>
</protein>